<dbReference type="AlphaFoldDB" id="A0A915JUJ4"/>
<sequence length="89" mass="10325">MFHRLRKEKTTYLSCNQWPVGGAMTRWKPERSCCLIPSKLEKLGKKSAFLRPLGVIWASITVTRNSEESQKEKPKNSFFRLKTLIDALI</sequence>
<reference evidence="2" key="1">
    <citation type="submission" date="2022-11" db="UniProtKB">
        <authorList>
            <consortium name="WormBaseParasite"/>
        </authorList>
    </citation>
    <scope>IDENTIFICATION</scope>
</reference>
<evidence type="ECO:0000313" key="1">
    <source>
        <dbReference type="Proteomes" id="UP000887565"/>
    </source>
</evidence>
<proteinExistence type="predicted"/>
<name>A0A915JUJ4_ROMCU</name>
<protein>
    <submittedName>
        <fullName evidence="2">Uncharacterized protein</fullName>
    </submittedName>
</protein>
<keyword evidence="1" id="KW-1185">Reference proteome</keyword>
<organism evidence="1 2">
    <name type="scientific">Romanomermis culicivorax</name>
    <name type="common">Nematode worm</name>
    <dbReference type="NCBI Taxonomy" id="13658"/>
    <lineage>
        <taxon>Eukaryota</taxon>
        <taxon>Metazoa</taxon>
        <taxon>Ecdysozoa</taxon>
        <taxon>Nematoda</taxon>
        <taxon>Enoplea</taxon>
        <taxon>Dorylaimia</taxon>
        <taxon>Mermithida</taxon>
        <taxon>Mermithoidea</taxon>
        <taxon>Mermithidae</taxon>
        <taxon>Romanomermis</taxon>
    </lineage>
</organism>
<accession>A0A915JUJ4</accession>
<dbReference type="WBParaSite" id="nRc.2.0.1.t29739-RA">
    <property type="protein sequence ID" value="nRc.2.0.1.t29739-RA"/>
    <property type="gene ID" value="nRc.2.0.1.g29739"/>
</dbReference>
<evidence type="ECO:0000313" key="2">
    <source>
        <dbReference type="WBParaSite" id="nRc.2.0.1.t29739-RA"/>
    </source>
</evidence>
<dbReference type="Proteomes" id="UP000887565">
    <property type="component" value="Unplaced"/>
</dbReference>